<proteinExistence type="predicted"/>
<gene>
    <name evidence="1" type="ORF">ASPTUDRAFT_928439</name>
</gene>
<evidence type="ECO:0000313" key="2">
    <source>
        <dbReference type="Proteomes" id="UP000184304"/>
    </source>
</evidence>
<dbReference type="GO" id="GO:0008237">
    <property type="term" value="F:metallopeptidase activity"/>
    <property type="evidence" value="ECO:0007669"/>
    <property type="project" value="InterPro"/>
</dbReference>
<dbReference type="CDD" id="cd01823">
    <property type="entry name" value="SEST_like"/>
    <property type="match status" value="1"/>
</dbReference>
<dbReference type="InterPro" id="IPR024079">
    <property type="entry name" value="MetalloPept_cat_dom_sf"/>
</dbReference>
<keyword evidence="2" id="KW-1185">Reference proteome</keyword>
<reference evidence="2" key="1">
    <citation type="journal article" date="2017" name="Genome Biol.">
        <title>Comparative genomics reveals high biological diversity and specific adaptations in the industrially and medically important fungal genus Aspergillus.</title>
        <authorList>
            <person name="de Vries R.P."/>
            <person name="Riley R."/>
            <person name="Wiebenga A."/>
            <person name="Aguilar-Osorio G."/>
            <person name="Amillis S."/>
            <person name="Uchima C.A."/>
            <person name="Anderluh G."/>
            <person name="Asadollahi M."/>
            <person name="Askin M."/>
            <person name="Barry K."/>
            <person name="Battaglia E."/>
            <person name="Bayram O."/>
            <person name="Benocci T."/>
            <person name="Braus-Stromeyer S.A."/>
            <person name="Caldana C."/>
            <person name="Canovas D."/>
            <person name="Cerqueira G.C."/>
            <person name="Chen F."/>
            <person name="Chen W."/>
            <person name="Choi C."/>
            <person name="Clum A."/>
            <person name="Dos Santos R.A."/>
            <person name="Damasio A.R."/>
            <person name="Diallinas G."/>
            <person name="Emri T."/>
            <person name="Fekete E."/>
            <person name="Flipphi M."/>
            <person name="Freyberg S."/>
            <person name="Gallo A."/>
            <person name="Gournas C."/>
            <person name="Habgood R."/>
            <person name="Hainaut M."/>
            <person name="Harispe M.L."/>
            <person name="Henrissat B."/>
            <person name="Hilden K.S."/>
            <person name="Hope R."/>
            <person name="Hossain A."/>
            <person name="Karabika E."/>
            <person name="Karaffa L."/>
            <person name="Karanyi Z."/>
            <person name="Krasevec N."/>
            <person name="Kuo A."/>
            <person name="Kusch H."/>
            <person name="LaButti K."/>
            <person name="Lagendijk E.L."/>
            <person name="Lapidus A."/>
            <person name="Levasseur A."/>
            <person name="Lindquist E."/>
            <person name="Lipzen A."/>
            <person name="Logrieco A.F."/>
            <person name="MacCabe A."/>
            <person name="Maekelae M.R."/>
            <person name="Malavazi I."/>
            <person name="Melin P."/>
            <person name="Meyer V."/>
            <person name="Mielnichuk N."/>
            <person name="Miskei M."/>
            <person name="Molnar A.P."/>
            <person name="Mule G."/>
            <person name="Ngan C.Y."/>
            <person name="Orejas M."/>
            <person name="Orosz E."/>
            <person name="Ouedraogo J.P."/>
            <person name="Overkamp K.M."/>
            <person name="Park H.-S."/>
            <person name="Perrone G."/>
            <person name="Piumi F."/>
            <person name="Punt P.J."/>
            <person name="Ram A.F."/>
            <person name="Ramon A."/>
            <person name="Rauscher S."/>
            <person name="Record E."/>
            <person name="Riano-Pachon D.M."/>
            <person name="Robert V."/>
            <person name="Roehrig J."/>
            <person name="Ruller R."/>
            <person name="Salamov A."/>
            <person name="Salih N.S."/>
            <person name="Samson R.A."/>
            <person name="Sandor E."/>
            <person name="Sanguinetti M."/>
            <person name="Schuetze T."/>
            <person name="Sepcic K."/>
            <person name="Shelest E."/>
            <person name="Sherlock G."/>
            <person name="Sophianopoulou V."/>
            <person name="Squina F.M."/>
            <person name="Sun H."/>
            <person name="Susca A."/>
            <person name="Todd R.B."/>
            <person name="Tsang A."/>
            <person name="Unkles S.E."/>
            <person name="van de Wiele N."/>
            <person name="van Rossen-Uffink D."/>
            <person name="Oliveira J.V."/>
            <person name="Vesth T.C."/>
            <person name="Visser J."/>
            <person name="Yu J.-H."/>
            <person name="Zhou M."/>
            <person name="Andersen M.R."/>
            <person name="Archer D.B."/>
            <person name="Baker S.E."/>
            <person name="Benoit I."/>
            <person name="Brakhage A.A."/>
            <person name="Braus G.H."/>
            <person name="Fischer R."/>
            <person name="Frisvad J.C."/>
            <person name="Goldman G.H."/>
            <person name="Houbraken J."/>
            <person name="Oakley B."/>
            <person name="Pocsi I."/>
            <person name="Scazzocchio C."/>
            <person name="Seiboth B."/>
            <person name="vanKuyk P.A."/>
            <person name="Wortman J."/>
            <person name="Dyer P.S."/>
            <person name="Grigoriev I.V."/>
        </authorList>
    </citation>
    <scope>NUCLEOTIDE SEQUENCE [LARGE SCALE GENOMIC DNA]</scope>
    <source>
        <strain evidence="2">CBS 134.48</strain>
    </source>
</reference>
<dbReference type="CDD" id="cd11577">
    <property type="entry name" value="GH71"/>
    <property type="match status" value="1"/>
</dbReference>
<dbReference type="VEuPathDB" id="FungiDB:ASPTUDRAFT_928439"/>
<dbReference type="Gene3D" id="3.40.390.10">
    <property type="entry name" value="Collagenase (Catalytic Domain)"/>
    <property type="match status" value="1"/>
</dbReference>
<dbReference type="Gene3D" id="3.40.50.1110">
    <property type="entry name" value="SGNH hydrolase"/>
    <property type="match status" value="1"/>
</dbReference>
<sequence>MRLLTLYIQIQVGNVPTWDAATWEDHMLEAMDAHIDAFALDIANGWYANNASLALAFQAAETAGFQLFFSFDYAGNGSWVKEDVIALISQYGGSSAYYHYNDQPFVSTFEGPDNAEDWVTIKAQTGCFFIPDWSSLGAIPAAAAADGVADALFSWAGWPWGDSNMTTFVDASYIETLNSSGKPYMMPASPWFYTNMPGYDKNWLWRGDDTWYQRWIQIWFLQPEFVQIISWNDYGESHYIGPLDNNSYGSFPTGRAPFNYAENMPHDGWRELLPYMIDTYKNGRSLVSEEKIVTWFRTSLSNDCNKQWTTGNTASQLQEEFAPDEVAQDRLFFTALLASKADVIVHYNAPTDIIEADWDYLPPSPEGLGGVGLYHGSVSLKHAERVTIELVRDGTTFLTLTPIQSISADNCVNNLTNWNSYVAASEGLEVTAEYAAFHLDQMICTAGYSVGEFDEICQFTCSLGYCPIGACVCTNLGVVTTFPNATGEVGYPANGDANWAGLRTFACNFGYCPSQHCSDSVQPQWVPSVSPFTPSACVAGTGEGSFSGLCSYACNYGFCPENHCECTETGALVTAPAIVNETGVSLIGWDSDLCKWSCERGYCPETACARAVFRYPDNSCSAAQKATIELEMTNAISIASFAASDFQSGPYYESFFPDSVRTSAFTSNAKTVFARSAKMLSGQAEQSNGEPYELLITCRNVKLCTKKTQQMVAFMNDQHHTMNFCDRFFVADSDPDSNDKITSTAARLEHCGTLNLRKCSRSRATVIVHQSMHTRYVMNQAEPANDYAYGLNGCLSLAANTFTRACPLYQNLPLLCPDPTTGKDGHCDAKYTAMNADSWALTAAGAYFSAQCSREIPISNEVPTTVNLASHLSKRDTGSSGACDLMDDFIVWDYYYSTDQVTGIVHFGDSFAAGMGTGSTAWTYCRLGSSNYGQLLYNYLDNASLPFENLACSGDTTTGLAGKVSAWKGTSSTNIGTLTVGGNDVDFSNILYYCILDPNWLTWAPYNRKWCNNYKTKARSLMADGSNDGLQYKLKEAYLSIVNTATNADFRLYVTGYPLFFNNETSTCDSSSFHYWWGAYKGPWDWRMVYLTTALRTEMNELVQQMNSVITAAISDANTALGSPRVVYVDVKSNFVGHEFCEEGVKEPDPSRDETYFFLSGWNDVIIDSQEMVSLFLLHNF</sequence>
<dbReference type="OrthoDB" id="1046782at2759"/>
<dbReference type="InterPro" id="IPR036514">
    <property type="entry name" value="SGNH_hydro_sf"/>
</dbReference>
<dbReference type="InterPro" id="IPR037460">
    <property type="entry name" value="SEST-like"/>
</dbReference>
<dbReference type="PANTHER" id="PTHR37981:SF1">
    <property type="entry name" value="SGNH HYDROLASE-TYPE ESTERASE DOMAIN-CONTAINING PROTEIN"/>
    <property type="match status" value="1"/>
</dbReference>
<dbReference type="GO" id="GO:0006629">
    <property type="term" value="P:lipid metabolic process"/>
    <property type="evidence" value="ECO:0007669"/>
    <property type="project" value="TreeGrafter"/>
</dbReference>
<evidence type="ECO:0000313" key="1">
    <source>
        <dbReference type="EMBL" id="OJI83712.1"/>
    </source>
</evidence>
<dbReference type="OMA" id="VHFGDSF"/>
<dbReference type="Gene3D" id="3.20.20.80">
    <property type="entry name" value="Glycosidases"/>
    <property type="match status" value="1"/>
</dbReference>
<dbReference type="Pfam" id="PF00657">
    <property type="entry name" value="Lipase_GDSL"/>
    <property type="match status" value="1"/>
</dbReference>
<dbReference type="GO" id="GO:0051118">
    <property type="term" value="F:glucan endo-1,3-alpha-glucosidase activity"/>
    <property type="evidence" value="ECO:0007669"/>
    <property type="project" value="InterPro"/>
</dbReference>
<dbReference type="STRING" id="767770.A0A1L9N3N7"/>
<name>A0A1L9N3N7_ASPTC</name>
<dbReference type="AlphaFoldDB" id="A0A1L9N3N7"/>
<dbReference type="InterPro" id="IPR005197">
    <property type="entry name" value="Glyco_hydro_71"/>
</dbReference>
<dbReference type="SUPFAM" id="SSF55486">
    <property type="entry name" value="Metalloproteases ('zincins'), catalytic domain"/>
    <property type="match status" value="1"/>
</dbReference>
<accession>A0A1L9N3N7</accession>
<dbReference type="EMBL" id="KV878203">
    <property type="protein sequence ID" value="OJI83712.1"/>
    <property type="molecule type" value="Genomic_DNA"/>
</dbReference>
<dbReference type="SUPFAM" id="SSF52266">
    <property type="entry name" value="SGNH hydrolase"/>
    <property type="match status" value="1"/>
</dbReference>
<dbReference type="GO" id="GO:0016788">
    <property type="term" value="F:hydrolase activity, acting on ester bonds"/>
    <property type="evidence" value="ECO:0007669"/>
    <property type="project" value="InterPro"/>
</dbReference>
<dbReference type="Proteomes" id="UP000184304">
    <property type="component" value="Unassembled WGS sequence"/>
</dbReference>
<organism evidence="1 2">
    <name type="scientific">Aspergillus tubingensis (strain CBS 134.48)</name>
    <dbReference type="NCBI Taxonomy" id="767770"/>
    <lineage>
        <taxon>Eukaryota</taxon>
        <taxon>Fungi</taxon>
        <taxon>Dikarya</taxon>
        <taxon>Ascomycota</taxon>
        <taxon>Pezizomycotina</taxon>
        <taxon>Eurotiomycetes</taxon>
        <taxon>Eurotiomycetidae</taxon>
        <taxon>Eurotiales</taxon>
        <taxon>Aspergillaceae</taxon>
        <taxon>Aspergillus</taxon>
        <taxon>Aspergillus subgen. Circumdati</taxon>
    </lineage>
</organism>
<protein>
    <recommendedName>
        <fullName evidence="3">Mutanase</fullName>
    </recommendedName>
</protein>
<dbReference type="InterPro" id="IPR001087">
    <property type="entry name" value="GDSL"/>
</dbReference>
<dbReference type="PANTHER" id="PTHR37981">
    <property type="entry name" value="LIPASE 2"/>
    <property type="match status" value="1"/>
</dbReference>
<dbReference type="Pfam" id="PF03659">
    <property type="entry name" value="Glyco_hydro_71"/>
    <property type="match status" value="1"/>
</dbReference>
<evidence type="ECO:0008006" key="3">
    <source>
        <dbReference type="Google" id="ProtNLM"/>
    </source>
</evidence>